<dbReference type="Proteomes" id="UP001156905">
    <property type="component" value="Unassembled WGS sequence"/>
</dbReference>
<evidence type="ECO:0008006" key="3">
    <source>
        <dbReference type="Google" id="ProtNLM"/>
    </source>
</evidence>
<protein>
    <recommendedName>
        <fullName evidence="3">Phasin domain-containing protein</fullName>
    </recommendedName>
</protein>
<organism evidence="1 2">
    <name type="scientific">Bradyrhizobium iriomotense</name>
    <dbReference type="NCBI Taxonomy" id="441950"/>
    <lineage>
        <taxon>Bacteria</taxon>
        <taxon>Pseudomonadati</taxon>
        <taxon>Pseudomonadota</taxon>
        <taxon>Alphaproteobacteria</taxon>
        <taxon>Hyphomicrobiales</taxon>
        <taxon>Nitrobacteraceae</taxon>
        <taxon>Bradyrhizobium</taxon>
    </lineage>
</organism>
<dbReference type="RefSeq" id="WP_284268355.1">
    <property type="nucleotide sequence ID" value="NZ_BSOW01000014.1"/>
</dbReference>
<sequence>MMDKTPNANRIASDSRRRITAATAIGMNALKPIMHFQVSVLRMWADSIERFAGNYEKGMEETAGAVGEQSDKERAA</sequence>
<comment type="caution">
    <text evidence="1">The sequence shown here is derived from an EMBL/GenBank/DDBJ whole genome shotgun (WGS) entry which is preliminary data.</text>
</comment>
<evidence type="ECO:0000313" key="2">
    <source>
        <dbReference type="Proteomes" id="UP001156905"/>
    </source>
</evidence>
<accession>A0ABQ6B5I7</accession>
<gene>
    <name evidence="1" type="ORF">GCM10007857_41840</name>
</gene>
<name>A0ABQ6B5I7_9BRAD</name>
<keyword evidence="2" id="KW-1185">Reference proteome</keyword>
<proteinExistence type="predicted"/>
<evidence type="ECO:0000313" key="1">
    <source>
        <dbReference type="EMBL" id="GLR87473.1"/>
    </source>
</evidence>
<dbReference type="EMBL" id="BSOW01000014">
    <property type="protein sequence ID" value="GLR87473.1"/>
    <property type="molecule type" value="Genomic_DNA"/>
</dbReference>
<reference evidence="2" key="1">
    <citation type="journal article" date="2019" name="Int. J. Syst. Evol. Microbiol.">
        <title>The Global Catalogue of Microorganisms (GCM) 10K type strain sequencing project: providing services to taxonomists for standard genome sequencing and annotation.</title>
        <authorList>
            <consortium name="The Broad Institute Genomics Platform"/>
            <consortium name="The Broad Institute Genome Sequencing Center for Infectious Disease"/>
            <person name="Wu L."/>
            <person name="Ma J."/>
        </authorList>
    </citation>
    <scope>NUCLEOTIDE SEQUENCE [LARGE SCALE GENOMIC DNA]</scope>
    <source>
        <strain evidence="2">NBRC 102520</strain>
    </source>
</reference>